<dbReference type="Gene3D" id="1.10.10.10">
    <property type="entry name" value="Winged helix-like DNA-binding domain superfamily/Winged helix DNA-binding domain"/>
    <property type="match status" value="1"/>
</dbReference>
<keyword evidence="3" id="KW-0731">Sigma factor</keyword>
<evidence type="ECO:0000313" key="7">
    <source>
        <dbReference type="EMBL" id="ACL67199.1"/>
    </source>
</evidence>
<dbReference type="InterPro" id="IPR036388">
    <property type="entry name" value="WH-like_DNA-bd_sf"/>
</dbReference>
<dbReference type="InterPro" id="IPR013324">
    <property type="entry name" value="RNA_pol_sigma_r3/r4-like"/>
</dbReference>
<dbReference type="SUPFAM" id="SSF88946">
    <property type="entry name" value="Sigma2 domain of RNA polymerase sigma factors"/>
    <property type="match status" value="1"/>
</dbReference>
<dbReference type="GO" id="GO:0003677">
    <property type="term" value="F:DNA binding"/>
    <property type="evidence" value="ECO:0007669"/>
    <property type="project" value="InterPro"/>
</dbReference>
<evidence type="ECO:0000256" key="3">
    <source>
        <dbReference type="ARBA" id="ARBA00023082"/>
    </source>
</evidence>
<proteinExistence type="inferred from homology"/>
<dbReference type="InterPro" id="IPR007627">
    <property type="entry name" value="RNA_pol_sigma70_r2"/>
</dbReference>
<dbReference type="InterPro" id="IPR013249">
    <property type="entry name" value="RNA_pol_sigma70_r4_t2"/>
</dbReference>
<evidence type="ECO:0000256" key="2">
    <source>
        <dbReference type="ARBA" id="ARBA00023015"/>
    </source>
</evidence>
<evidence type="ECO:0000313" key="8">
    <source>
        <dbReference type="Proteomes" id="UP000007089"/>
    </source>
</evidence>
<dbReference type="KEGG" id="acp:A2cp1_3876"/>
<keyword evidence="8" id="KW-1185">Reference proteome</keyword>
<name>B8J7L9_ANAD2</name>
<dbReference type="CDD" id="cd06171">
    <property type="entry name" value="Sigma70_r4"/>
    <property type="match status" value="1"/>
</dbReference>
<dbReference type="InterPro" id="IPR014284">
    <property type="entry name" value="RNA_pol_sigma-70_dom"/>
</dbReference>
<dbReference type="Gene3D" id="1.10.1740.10">
    <property type="match status" value="1"/>
</dbReference>
<evidence type="ECO:0000259" key="5">
    <source>
        <dbReference type="Pfam" id="PF04542"/>
    </source>
</evidence>
<dbReference type="HOGENOM" id="CLU_047691_3_0_7"/>
<dbReference type="GO" id="GO:0016987">
    <property type="term" value="F:sigma factor activity"/>
    <property type="evidence" value="ECO:0007669"/>
    <property type="project" value="UniProtKB-KW"/>
</dbReference>
<dbReference type="PANTHER" id="PTHR43133:SF51">
    <property type="entry name" value="RNA POLYMERASE SIGMA FACTOR"/>
    <property type="match status" value="1"/>
</dbReference>
<dbReference type="Proteomes" id="UP000007089">
    <property type="component" value="Chromosome"/>
</dbReference>
<evidence type="ECO:0000256" key="4">
    <source>
        <dbReference type="ARBA" id="ARBA00023163"/>
    </source>
</evidence>
<keyword evidence="2" id="KW-0805">Transcription regulation</keyword>
<accession>B8J7L9</accession>
<dbReference type="InterPro" id="IPR013325">
    <property type="entry name" value="RNA_pol_sigma_r2"/>
</dbReference>
<dbReference type="SUPFAM" id="SSF88659">
    <property type="entry name" value="Sigma3 and sigma4 domains of RNA polymerase sigma factors"/>
    <property type="match status" value="1"/>
</dbReference>
<dbReference type="AlphaFoldDB" id="B8J7L9"/>
<dbReference type="InterPro" id="IPR039425">
    <property type="entry name" value="RNA_pol_sigma-70-like"/>
</dbReference>
<gene>
    <name evidence="7" type="ordered locus">A2cp1_3876</name>
</gene>
<evidence type="ECO:0000259" key="6">
    <source>
        <dbReference type="Pfam" id="PF08281"/>
    </source>
</evidence>
<protein>
    <submittedName>
        <fullName evidence="7">RNA polymerase, sigma-24 subunit, ECF subfamily</fullName>
    </submittedName>
</protein>
<dbReference type="GO" id="GO:0006352">
    <property type="term" value="P:DNA-templated transcription initiation"/>
    <property type="evidence" value="ECO:0007669"/>
    <property type="project" value="InterPro"/>
</dbReference>
<feature type="domain" description="RNA polymerase sigma-70 region 2" evidence="5">
    <location>
        <begin position="68"/>
        <end position="134"/>
    </location>
</feature>
<dbReference type="EMBL" id="CP001359">
    <property type="protein sequence ID" value="ACL67199.1"/>
    <property type="molecule type" value="Genomic_DNA"/>
</dbReference>
<dbReference type="NCBIfam" id="TIGR02937">
    <property type="entry name" value="sigma70-ECF"/>
    <property type="match status" value="1"/>
</dbReference>
<dbReference type="PANTHER" id="PTHR43133">
    <property type="entry name" value="RNA POLYMERASE ECF-TYPE SIGMA FACTO"/>
    <property type="match status" value="1"/>
</dbReference>
<feature type="domain" description="RNA polymerase sigma factor 70 region 4 type 2" evidence="6">
    <location>
        <begin position="163"/>
        <end position="215"/>
    </location>
</feature>
<keyword evidence="4" id="KW-0804">Transcription</keyword>
<dbReference type="Pfam" id="PF04542">
    <property type="entry name" value="Sigma70_r2"/>
    <property type="match status" value="1"/>
</dbReference>
<reference evidence="7" key="1">
    <citation type="submission" date="2009-01" db="EMBL/GenBank/DDBJ databases">
        <title>Complete sequence of Anaeromyxobacter dehalogenans 2CP-1.</title>
        <authorList>
            <consortium name="US DOE Joint Genome Institute"/>
            <person name="Lucas S."/>
            <person name="Copeland A."/>
            <person name="Lapidus A."/>
            <person name="Glavina del Rio T."/>
            <person name="Dalin E."/>
            <person name="Tice H."/>
            <person name="Bruce D."/>
            <person name="Goodwin L."/>
            <person name="Pitluck S."/>
            <person name="Saunders E."/>
            <person name="Brettin T."/>
            <person name="Detter J.C."/>
            <person name="Han C."/>
            <person name="Larimer F."/>
            <person name="Land M."/>
            <person name="Hauser L."/>
            <person name="Kyrpides N."/>
            <person name="Ovchinnikova G."/>
            <person name="Beliaev A.S."/>
            <person name="Richardson P."/>
        </authorList>
    </citation>
    <scope>NUCLEOTIDE SEQUENCE</scope>
    <source>
        <strain evidence="7">2CP-1</strain>
    </source>
</reference>
<organism evidence="7 8">
    <name type="scientific">Anaeromyxobacter dehalogenans (strain ATCC BAA-258 / DSM 21875 / 2CP-1)</name>
    <dbReference type="NCBI Taxonomy" id="455488"/>
    <lineage>
        <taxon>Bacteria</taxon>
        <taxon>Pseudomonadati</taxon>
        <taxon>Myxococcota</taxon>
        <taxon>Myxococcia</taxon>
        <taxon>Myxococcales</taxon>
        <taxon>Cystobacterineae</taxon>
        <taxon>Anaeromyxobacteraceae</taxon>
        <taxon>Anaeromyxobacter</taxon>
    </lineage>
</organism>
<dbReference type="Pfam" id="PF08281">
    <property type="entry name" value="Sigma70_r4_2"/>
    <property type="match status" value="1"/>
</dbReference>
<sequence>MAAALVFARSVVRWSKGDPIARLAQRLALAAPVTPQAEADVLDLAELADRDAVERTLAGDTDAFAGVVRRHAGGLVGMCSRMVSDPRLGEELAQEAFARAYTRLASFRGDCRFRHWLYRIAVNGCRDWLKAGARAERASDLSGDELVSAVDPERDAAARQALLALQGALAALPAKYREAFTLFHVENLPYEEIEAATGVRVNALKVRVHRARLMLRERLGDLLDPDEVTP</sequence>
<comment type="similarity">
    <text evidence="1">Belongs to the sigma-70 factor family. ECF subfamily.</text>
</comment>
<evidence type="ECO:0000256" key="1">
    <source>
        <dbReference type="ARBA" id="ARBA00010641"/>
    </source>
</evidence>